<gene>
    <name evidence="1" type="ORF">IOK49_03955</name>
</gene>
<accession>A0A843AI20</accession>
<reference evidence="1" key="1">
    <citation type="submission" date="2020-10" db="EMBL/GenBank/DDBJ databases">
        <title>Fervidococcus fontis strain 3639Fd - the first crenarchaeon capable of growth on lipids.</title>
        <authorList>
            <person name="Kochetkova T.V."/>
            <person name="Elcheninov A.G."/>
            <person name="Toschakov S.V."/>
            <person name="Kublanov I.V."/>
        </authorList>
    </citation>
    <scope>NUCLEOTIDE SEQUENCE</scope>
    <source>
        <strain evidence="1">3639Fd</strain>
    </source>
</reference>
<sequence length="46" mass="5221">MRIDRLKSIGFKPRLGSREAVEKTAKALTQGSSVKNVKERLSEYEL</sequence>
<name>A0A843AI20_9CREN</name>
<dbReference type="EMBL" id="JADEZV010000002">
    <property type="protein sequence ID" value="MBE9391229.1"/>
    <property type="molecule type" value="Genomic_DNA"/>
</dbReference>
<dbReference type="AlphaFoldDB" id="A0A843AI20"/>
<proteinExistence type="predicted"/>
<dbReference type="Gene3D" id="3.90.25.10">
    <property type="entry name" value="UDP-galactose 4-epimerase, domain 1"/>
    <property type="match status" value="1"/>
</dbReference>
<dbReference type="Proteomes" id="UP000652307">
    <property type="component" value="Unassembled WGS sequence"/>
</dbReference>
<protein>
    <submittedName>
        <fullName evidence="1">Uncharacterized protein</fullName>
    </submittedName>
</protein>
<evidence type="ECO:0000313" key="1">
    <source>
        <dbReference type="EMBL" id="MBE9391229.1"/>
    </source>
</evidence>
<organism evidence="1 2">
    <name type="scientific">Fervidicoccus fontis</name>
    <dbReference type="NCBI Taxonomy" id="683846"/>
    <lineage>
        <taxon>Archaea</taxon>
        <taxon>Thermoproteota</taxon>
        <taxon>Thermoprotei</taxon>
        <taxon>Fervidicoccales</taxon>
        <taxon>Fervidicoccaceae</taxon>
        <taxon>Fervidicoccus</taxon>
    </lineage>
</organism>
<evidence type="ECO:0000313" key="2">
    <source>
        <dbReference type="Proteomes" id="UP000652307"/>
    </source>
</evidence>
<comment type="caution">
    <text evidence="1">The sequence shown here is derived from an EMBL/GenBank/DDBJ whole genome shotgun (WGS) entry which is preliminary data.</text>
</comment>
<dbReference type="RefSeq" id="WP_193803637.1">
    <property type="nucleotide sequence ID" value="NZ_JADEZV010000002.1"/>
</dbReference>